<keyword evidence="3" id="KW-0547">Nucleotide-binding</keyword>
<dbReference type="InterPro" id="IPR006073">
    <property type="entry name" value="GTP-bd"/>
</dbReference>
<dbReference type="PANTHER" id="PTHR23305">
    <property type="entry name" value="OBG GTPASE FAMILY"/>
    <property type="match status" value="1"/>
</dbReference>
<proteinExistence type="predicted"/>
<dbReference type="STRING" id="1618434.UR52_C0008G0037"/>
<keyword evidence="2" id="KW-0479">Metal-binding</keyword>
<evidence type="ECO:0000256" key="1">
    <source>
        <dbReference type="ARBA" id="ARBA00001946"/>
    </source>
</evidence>
<dbReference type="PANTHER" id="PTHR23305:SF18">
    <property type="entry name" value="OBG-TYPE G DOMAIN-CONTAINING PROTEIN"/>
    <property type="match status" value="1"/>
</dbReference>
<comment type="cofactor">
    <cofactor evidence="1">
        <name>Mg(2+)</name>
        <dbReference type="ChEBI" id="CHEBI:18420"/>
    </cofactor>
</comment>
<dbReference type="SUPFAM" id="SSF52540">
    <property type="entry name" value="P-loop containing nucleoside triphosphate hydrolases"/>
    <property type="match status" value="1"/>
</dbReference>
<dbReference type="EMBL" id="LBPN01000008">
    <property type="protein sequence ID" value="KKP59327.1"/>
    <property type="molecule type" value="Genomic_DNA"/>
</dbReference>
<dbReference type="InterPro" id="IPR004095">
    <property type="entry name" value="TGS"/>
</dbReference>
<evidence type="ECO:0000256" key="2">
    <source>
        <dbReference type="ARBA" id="ARBA00022723"/>
    </source>
</evidence>
<dbReference type="InterPro" id="IPR023192">
    <property type="entry name" value="TGS-like_dom_sf"/>
</dbReference>
<protein>
    <submittedName>
        <fullName evidence="8">GTP-binding protein YchF</fullName>
    </submittedName>
</protein>
<dbReference type="GO" id="GO:0016887">
    <property type="term" value="F:ATP hydrolysis activity"/>
    <property type="evidence" value="ECO:0007669"/>
    <property type="project" value="InterPro"/>
</dbReference>
<dbReference type="InterPro" id="IPR012676">
    <property type="entry name" value="TGS-like"/>
</dbReference>
<dbReference type="InterPro" id="IPR004396">
    <property type="entry name" value="ATPase_YchF/OLA1"/>
</dbReference>
<dbReference type="Gene3D" id="3.40.50.300">
    <property type="entry name" value="P-loop containing nucleotide triphosphate hydrolases"/>
    <property type="match status" value="2"/>
</dbReference>
<reference evidence="8 9" key="1">
    <citation type="journal article" date="2015" name="Nature">
        <title>rRNA introns, odd ribosomes, and small enigmatic genomes across a large radiation of phyla.</title>
        <authorList>
            <person name="Brown C.T."/>
            <person name="Hug L.A."/>
            <person name="Thomas B.C."/>
            <person name="Sharon I."/>
            <person name="Castelle C.J."/>
            <person name="Singh A."/>
            <person name="Wilkins M.J."/>
            <person name="Williams K.H."/>
            <person name="Banfield J.F."/>
        </authorList>
    </citation>
    <scope>NUCLEOTIDE SEQUENCE [LARGE SCALE GENOMIC DNA]</scope>
</reference>
<dbReference type="GO" id="GO:0005737">
    <property type="term" value="C:cytoplasm"/>
    <property type="evidence" value="ECO:0007669"/>
    <property type="project" value="TreeGrafter"/>
</dbReference>
<sequence>MNLKVGIVGLPNAGKSTLFNALLKKQVASVAAYPFCTIEPNVGVVAVPDSRLEKLAQIVKQEIGIVPPLVPAVVQFVDIAGLVKGAAKGEGLGNKFLSHIRECDLICHVVREFDDKDVVHVAGEIDVKRDREIIETDAKEKALIADLHLLTGKPVMYVVNVGENQLINYSSSSVSPNEKLSMLSSHPISSGSNNNSIIISAKIEAELGGLPESEQKEYMISLGLEKSGLERLIQKAYQMLGLISFLTAGEIEVKAWTIEKGMLAPQAAGVIHTDFEKGFIKAEVISFSDLVKCETRVKAREMGKLRLEGREYVMQDGDVVEFKVNA</sequence>
<dbReference type="Pfam" id="PF06071">
    <property type="entry name" value="YchF-GTPase_C"/>
    <property type="match status" value="1"/>
</dbReference>
<dbReference type="PROSITE" id="PS51880">
    <property type="entry name" value="TGS"/>
    <property type="match status" value="1"/>
</dbReference>
<dbReference type="PIRSF" id="PIRSF006641">
    <property type="entry name" value="CHP00092"/>
    <property type="match status" value="1"/>
</dbReference>
<feature type="domain" description="OBG-type G" evidence="6">
    <location>
        <begin position="3"/>
        <end position="241"/>
    </location>
</feature>
<feature type="domain" description="TGS" evidence="7">
    <location>
        <begin position="241"/>
        <end position="324"/>
    </location>
</feature>
<dbReference type="PATRIC" id="fig|1618434.3.peg.355"/>
<keyword evidence="5" id="KW-0460">Magnesium</keyword>
<comment type="caution">
    <text evidence="8">The sequence shown here is derived from an EMBL/GenBank/DDBJ whole genome shotgun (WGS) entry which is preliminary data.</text>
</comment>
<dbReference type="GO" id="GO:0005525">
    <property type="term" value="F:GTP binding"/>
    <property type="evidence" value="ECO:0007669"/>
    <property type="project" value="InterPro"/>
</dbReference>
<evidence type="ECO:0000256" key="3">
    <source>
        <dbReference type="ARBA" id="ARBA00022741"/>
    </source>
</evidence>
<evidence type="ECO:0000259" key="6">
    <source>
        <dbReference type="PROSITE" id="PS51710"/>
    </source>
</evidence>
<dbReference type="PRINTS" id="PR00326">
    <property type="entry name" value="GTP1OBG"/>
</dbReference>
<dbReference type="GO" id="GO:0046872">
    <property type="term" value="F:metal ion binding"/>
    <property type="evidence" value="ECO:0007669"/>
    <property type="project" value="UniProtKB-KW"/>
</dbReference>
<evidence type="ECO:0000313" key="8">
    <source>
        <dbReference type="EMBL" id="KKP59327.1"/>
    </source>
</evidence>
<dbReference type="AlphaFoldDB" id="A0A0G0DVZ5"/>
<keyword evidence="4" id="KW-0067">ATP-binding</keyword>
<dbReference type="InterPro" id="IPR027417">
    <property type="entry name" value="P-loop_NTPase"/>
</dbReference>
<gene>
    <name evidence="8" type="ORF">UR52_C0008G0037</name>
</gene>
<name>A0A0G0DVZ5_9BACT</name>
<dbReference type="PROSITE" id="PS51710">
    <property type="entry name" value="G_OBG"/>
    <property type="match status" value="1"/>
</dbReference>
<organism evidence="8 9">
    <name type="scientific">Candidatus Gottesmanbacteria bacterium GW2011_GWA1_34_13</name>
    <dbReference type="NCBI Taxonomy" id="1618434"/>
    <lineage>
        <taxon>Bacteria</taxon>
        <taxon>Candidatus Gottesmaniibacteriota</taxon>
    </lineage>
</organism>
<dbReference type="CDD" id="cd04867">
    <property type="entry name" value="TGS_YchF_OLA1"/>
    <property type="match status" value="1"/>
</dbReference>
<evidence type="ECO:0000256" key="4">
    <source>
        <dbReference type="ARBA" id="ARBA00022840"/>
    </source>
</evidence>
<evidence type="ECO:0000313" key="9">
    <source>
        <dbReference type="Proteomes" id="UP000034176"/>
    </source>
</evidence>
<dbReference type="GO" id="GO:0005524">
    <property type="term" value="F:ATP binding"/>
    <property type="evidence" value="ECO:0007669"/>
    <property type="project" value="UniProtKB-KW"/>
</dbReference>
<dbReference type="Proteomes" id="UP000034176">
    <property type="component" value="Unassembled WGS sequence"/>
</dbReference>
<dbReference type="NCBIfam" id="TIGR00231">
    <property type="entry name" value="small_GTP"/>
    <property type="match status" value="1"/>
</dbReference>
<dbReference type="SUPFAM" id="SSF81271">
    <property type="entry name" value="TGS-like"/>
    <property type="match status" value="1"/>
</dbReference>
<dbReference type="Gene3D" id="3.10.20.30">
    <property type="match status" value="2"/>
</dbReference>
<accession>A0A0G0DVZ5</accession>
<dbReference type="InterPro" id="IPR005225">
    <property type="entry name" value="Small_GTP-bd"/>
</dbReference>
<evidence type="ECO:0000256" key="5">
    <source>
        <dbReference type="ARBA" id="ARBA00022842"/>
    </source>
</evidence>
<dbReference type="InterPro" id="IPR012675">
    <property type="entry name" value="Beta-grasp_dom_sf"/>
</dbReference>
<dbReference type="Pfam" id="PF01926">
    <property type="entry name" value="MMR_HSR1"/>
    <property type="match status" value="1"/>
</dbReference>
<dbReference type="InterPro" id="IPR013029">
    <property type="entry name" value="YchF_C"/>
</dbReference>
<dbReference type="Gene3D" id="1.10.150.300">
    <property type="entry name" value="TGS-like domain"/>
    <property type="match status" value="2"/>
</dbReference>
<dbReference type="InterPro" id="IPR031167">
    <property type="entry name" value="G_OBG"/>
</dbReference>
<evidence type="ECO:0000259" key="7">
    <source>
        <dbReference type="PROSITE" id="PS51880"/>
    </source>
</evidence>
<dbReference type="FunFam" id="3.10.20.30:FF:000001">
    <property type="entry name" value="Ribosome-binding ATPase YchF"/>
    <property type="match status" value="1"/>
</dbReference>